<organism evidence="2 3">
    <name type="scientific">Salinirubellus salinus</name>
    <dbReference type="NCBI Taxonomy" id="1364945"/>
    <lineage>
        <taxon>Archaea</taxon>
        <taxon>Methanobacteriati</taxon>
        <taxon>Methanobacteriota</taxon>
        <taxon>Stenosarchaea group</taxon>
        <taxon>Halobacteria</taxon>
        <taxon>Halobacteriales</taxon>
        <taxon>Natronomonadaceae</taxon>
        <taxon>Salinirubellus</taxon>
    </lineage>
</organism>
<name>A0A9E7R1D2_9EURY</name>
<dbReference type="InterPro" id="IPR013211">
    <property type="entry name" value="LVIVD"/>
</dbReference>
<accession>A0A9E7R1D2</accession>
<evidence type="ECO:0000313" key="2">
    <source>
        <dbReference type="EMBL" id="UWM53707.1"/>
    </source>
</evidence>
<reference evidence="2" key="1">
    <citation type="submission" date="2022-09" db="EMBL/GenBank/DDBJ databases">
        <title>Diverse halophilic archaea isolated from saline environments.</title>
        <authorList>
            <person name="Cui H.-L."/>
        </authorList>
    </citation>
    <scope>NUCLEOTIDE SEQUENCE</scope>
    <source>
        <strain evidence="2">ZS-35-S2</strain>
    </source>
</reference>
<dbReference type="EMBL" id="CP104003">
    <property type="protein sequence ID" value="UWM53707.1"/>
    <property type="molecule type" value="Genomic_DNA"/>
</dbReference>
<dbReference type="Pfam" id="PF08309">
    <property type="entry name" value="LVIVD"/>
    <property type="match status" value="2"/>
</dbReference>
<sequence length="527" mass="55180">MRRRALLRATAGVGGLGVFGTLAAGGVSGQSASRQSSFEPLGAVNVPKAKELVVDPAGAYAYVATTDGFAVVDLSDPAAPAVVFDQPDIGADQDGGPVRQIFDVKLDAANDLLVATGAAQGSGQLDGVAVFDVSDPTAPERVVFFETPFFNHNCDVDAGVVYLCGNDFERNGIVAYDARSGERLGDWSVVDVDERWQEASFGNWNLHDVHVTDGVAYLAQWDAGTWMVDVSDPTAPELIARVRGRPVETFLDMASDEARREAIEPPGNDHFAAPDPSGDLLGISVESWDAGGDGSGGPGRVHLYDVSDPQNPRKLSALLPPETDDPSYSNEGNWTTSHNFEFRDGLSYTSWYNGGVRLHDISDPTDPQLLGAWRSENTSFWSAQAATDEFFVASSRRDPTVSNARQGAAVITFPVVSEPVTTPGGTETPTPSPTATPTATATPPSETPTPSPTATPTETETATATASPSASPSRTPTATGTAEAPSETNEPTPDGSSGGGPGFGPWAALAGIGLGAARYLRRGRRED</sequence>
<protein>
    <recommendedName>
        <fullName evidence="4">LVIVD repeat-containing protein</fullName>
    </recommendedName>
</protein>
<dbReference type="KEGG" id="ssai:N0B31_16405"/>
<gene>
    <name evidence="2" type="ORF">N0B31_16405</name>
</gene>
<proteinExistence type="predicted"/>
<feature type="region of interest" description="Disordered" evidence="1">
    <location>
        <begin position="416"/>
        <end position="508"/>
    </location>
</feature>
<dbReference type="GeneID" id="74944037"/>
<dbReference type="Proteomes" id="UP001057580">
    <property type="component" value="Chromosome"/>
</dbReference>
<dbReference type="SUPFAM" id="SSF75011">
    <property type="entry name" value="3-carboxy-cis,cis-mucoante lactonizing enzyme"/>
    <property type="match status" value="1"/>
</dbReference>
<keyword evidence="3" id="KW-1185">Reference proteome</keyword>
<feature type="compositionally biased region" description="Low complexity" evidence="1">
    <location>
        <begin position="454"/>
        <end position="482"/>
    </location>
</feature>
<dbReference type="AlphaFoldDB" id="A0A9E7R1D2"/>
<dbReference type="RefSeq" id="WP_260592701.1">
    <property type="nucleotide sequence ID" value="NZ_CP104003.1"/>
</dbReference>
<evidence type="ECO:0008006" key="4">
    <source>
        <dbReference type="Google" id="ProtNLM"/>
    </source>
</evidence>
<evidence type="ECO:0000256" key="1">
    <source>
        <dbReference type="SAM" id="MobiDB-lite"/>
    </source>
</evidence>
<feature type="region of interest" description="Disordered" evidence="1">
    <location>
        <begin position="282"/>
        <end position="314"/>
    </location>
</feature>
<feature type="compositionally biased region" description="Low complexity" evidence="1">
    <location>
        <begin position="421"/>
        <end position="444"/>
    </location>
</feature>
<evidence type="ECO:0000313" key="3">
    <source>
        <dbReference type="Proteomes" id="UP001057580"/>
    </source>
</evidence>